<dbReference type="CDD" id="cd12822">
    <property type="entry name" value="TmCorA-like"/>
    <property type="match status" value="1"/>
</dbReference>
<dbReference type="GO" id="GO:0050897">
    <property type="term" value="F:cobalt ion binding"/>
    <property type="evidence" value="ECO:0007669"/>
    <property type="project" value="TreeGrafter"/>
</dbReference>
<evidence type="ECO:0000256" key="4">
    <source>
        <dbReference type="ARBA" id="ARBA00022475"/>
    </source>
</evidence>
<dbReference type="PANTHER" id="PTHR46494:SF1">
    <property type="entry name" value="CORA FAMILY METAL ION TRANSPORTER (EUROFUNG)"/>
    <property type="match status" value="1"/>
</dbReference>
<dbReference type="OrthoDB" id="9803416at2"/>
<dbReference type="Gene3D" id="3.30.460.20">
    <property type="entry name" value="CorA soluble domain-like"/>
    <property type="match status" value="1"/>
</dbReference>
<dbReference type="Pfam" id="PF01544">
    <property type="entry name" value="CorA"/>
    <property type="match status" value="1"/>
</dbReference>
<evidence type="ECO:0000256" key="3">
    <source>
        <dbReference type="ARBA" id="ARBA00022448"/>
    </source>
</evidence>
<keyword evidence="4" id="KW-1003">Cell membrane</keyword>
<keyword evidence="3" id="KW-0813">Transport</keyword>
<dbReference type="Gene3D" id="1.20.58.340">
    <property type="entry name" value="Magnesium transport protein CorA, transmembrane region"/>
    <property type="match status" value="2"/>
</dbReference>
<feature type="transmembrane region" description="Helical" evidence="9">
    <location>
        <begin position="283"/>
        <end position="303"/>
    </location>
</feature>
<gene>
    <name evidence="10" type="ORF">GBZ86_05825</name>
</gene>
<dbReference type="SUPFAM" id="SSF143865">
    <property type="entry name" value="CorA soluble domain-like"/>
    <property type="match status" value="1"/>
</dbReference>
<comment type="caution">
    <text evidence="10">The sequence shown here is derived from an EMBL/GenBank/DDBJ whole genome shotgun (WGS) entry which is preliminary data.</text>
</comment>
<dbReference type="AlphaFoldDB" id="A0A6I1MQX1"/>
<evidence type="ECO:0000313" key="10">
    <source>
        <dbReference type="EMBL" id="MPQ43281.1"/>
    </source>
</evidence>
<evidence type="ECO:0000256" key="8">
    <source>
        <dbReference type="SAM" id="Coils"/>
    </source>
</evidence>
<accession>A0A6I1MQX1</accession>
<evidence type="ECO:0000256" key="1">
    <source>
        <dbReference type="ARBA" id="ARBA00004651"/>
    </source>
</evidence>
<sequence length="309" mass="36550">MVIFNIDENFKIQSNWKNGDFKAWLILDANEINNLSTFFHEECIIECIDYKQCQRIDYYSDYIFLLINILEQEEKQIISKEIDIFLSKDYIITVYKSNIKLLDEVIKDISENKNCLLLKEVKDPAIILYYLLDRLIIKNYNIISYLEEDSDKIELDILKEPNSKHLNSLLFIRREAYKLRKLLKPLRYIADSLTLNENGVIKEECLIYFKKLNLRMEKLMAALDILSQELAIVREAYESEIANKTNELMKVFTIITAIFLPLELITALFSMSFDNIPFKECYLGFYVLIILLIVLAVLLLFIFKKKKIL</sequence>
<keyword evidence="7 9" id="KW-0472">Membrane</keyword>
<comment type="subcellular location">
    <subcellularLocation>
        <location evidence="1">Cell membrane</location>
        <topology evidence="1">Multi-pass membrane protein</topology>
    </subcellularLocation>
</comment>
<protein>
    <submittedName>
        <fullName evidence="10">Dihydroorotate dehydrogenase</fullName>
    </submittedName>
</protein>
<evidence type="ECO:0000313" key="11">
    <source>
        <dbReference type="Proteomes" id="UP000430345"/>
    </source>
</evidence>
<evidence type="ECO:0000256" key="5">
    <source>
        <dbReference type="ARBA" id="ARBA00022692"/>
    </source>
</evidence>
<dbReference type="GO" id="GO:0005886">
    <property type="term" value="C:plasma membrane"/>
    <property type="evidence" value="ECO:0007669"/>
    <property type="project" value="UniProtKB-SubCell"/>
</dbReference>
<keyword evidence="8" id="KW-0175">Coiled coil</keyword>
<dbReference type="SUPFAM" id="SSF144083">
    <property type="entry name" value="Magnesium transport protein CorA, transmembrane region"/>
    <property type="match status" value="1"/>
</dbReference>
<dbReference type="InterPro" id="IPR002523">
    <property type="entry name" value="MgTranspt_CorA/ZnTranspt_ZntB"/>
</dbReference>
<dbReference type="InterPro" id="IPR045861">
    <property type="entry name" value="CorA_cytoplasmic_dom"/>
</dbReference>
<dbReference type="EMBL" id="WHJC01000054">
    <property type="protein sequence ID" value="MPQ43281.1"/>
    <property type="molecule type" value="Genomic_DNA"/>
</dbReference>
<keyword evidence="6 9" id="KW-1133">Transmembrane helix</keyword>
<evidence type="ECO:0000256" key="9">
    <source>
        <dbReference type="SAM" id="Phobius"/>
    </source>
</evidence>
<evidence type="ECO:0000256" key="2">
    <source>
        <dbReference type="ARBA" id="ARBA00009765"/>
    </source>
</evidence>
<dbReference type="GO" id="GO:0015095">
    <property type="term" value="F:magnesium ion transmembrane transporter activity"/>
    <property type="evidence" value="ECO:0007669"/>
    <property type="project" value="TreeGrafter"/>
</dbReference>
<organism evidence="10 11">
    <name type="scientific">Clostridium tarantellae</name>
    <dbReference type="NCBI Taxonomy" id="39493"/>
    <lineage>
        <taxon>Bacteria</taxon>
        <taxon>Bacillati</taxon>
        <taxon>Bacillota</taxon>
        <taxon>Clostridia</taxon>
        <taxon>Eubacteriales</taxon>
        <taxon>Clostridiaceae</taxon>
        <taxon>Clostridium</taxon>
    </lineage>
</organism>
<reference evidence="10 11" key="1">
    <citation type="submission" date="2019-10" db="EMBL/GenBank/DDBJ databases">
        <title>The Genome Sequence of Clostridium tarantellae Isolated from Fish Brain.</title>
        <authorList>
            <person name="Bano L."/>
            <person name="Kiel M."/>
            <person name="Sales G."/>
            <person name="Doxey A.C."/>
            <person name="Mansfield M.J."/>
            <person name="Schiavone M."/>
            <person name="Rossetto O."/>
            <person name="Pirazzini M."/>
            <person name="Dobrindt U."/>
            <person name="Montecucco C."/>
        </authorList>
    </citation>
    <scope>NUCLEOTIDE SEQUENCE [LARGE SCALE GENOMIC DNA]</scope>
    <source>
        <strain evidence="10 11">DSM 3997</strain>
    </source>
</reference>
<dbReference type="GO" id="GO:0015087">
    <property type="term" value="F:cobalt ion transmembrane transporter activity"/>
    <property type="evidence" value="ECO:0007669"/>
    <property type="project" value="TreeGrafter"/>
</dbReference>
<dbReference type="InterPro" id="IPR045863">
    <property type="entry name" value="CorA_TM1_TM2"/>
</dbReference>
<name>A0A6I1MQX1_9CLOT</name>
<comment type="similarity">
    <text evidence="2">Belongs to the CorA metal ion transporter (MIT) (TC 1.A.35) family.</text>
</comment>
<keyword evidence="5 9" id="KW-0812">Transmembrane</keyword>
<evidence type="ECO:0000256" key="6">
    <source>
        <dbReference type="ARBA" id="ARBA00022989"/>
    </source>
</evidence>
<dbReference type="GO" id="GO:0000287">
    <property type="term" value="F:magnesium ion binding"/>
    <property type="evidence" value="ECO:0007669"/>
    <property type="project" value="TreeGrafter"/>
</dbReference>
<proteinExistence type="inferred from homology"/>
<evidence type="ECO:0000256" key="7">
    <source>
        <dbReference type="ARBA" id="ARBA00023136"/>
    </source>
</evidence>
<dbReference type="RefSeq" id="WP_152888666.1">
    <property type="nucleotide sequence ID" value="NZ_WHJC01000054.1"/>
</dbReference>
<keyword evidence="11" id="KW-1185">Reference proteome</keyword>
<feature type="transmembrane region" description="Helical" evidence="9">
    <location>
        <begin position="251"/>
        <end position="271"/>
    </location>
</feature>
<dbReference type="PANTHER" id="PTHR46494">
    <property type="entry name" value="CORA FAMILY METAL ION TRANSPORTER (EUROFUNG)"/>
    <property type="match status" value="1"/>
</dbReference>
<dbReference type="Proteomes" id="UP000430345">
    <property type="component" value="Unassembled WGS sequence"/>
</dbReference>
<feature type="coiled-coil region" evidence="8">
    <location>
        <begin position="209"/>
        <end position="236"/>
    </location>
</feature>